<keyword evidence="5" id="KW-0143">Chaperone</keyword>
<evidence type="ECO:0000313" key="9">
    <source>
        <dbReference type="EMBL" id="CAD5213996.1"/>
    </source>
</evidence>
<dbReference type="SUPFAM" id="SSF50969">
    <property type="entry name" value="YVTN repeat-like/Quinoprotein amine dehydrogenase"/>
    <property type="match status" value="1"/>
</dbReference>
<feature type="domain" description="J" evidence="7">
    <location>
        <begin position="245"/>
        <end position="307"/>
    </location>
</feature>
<evidence type="ECO:0000313" key="10">
    <source>
        <dbReference type="Proteomes" id="UP000659654"/>
    </source>
</evidence>
<dbReference type="InterPro" id="IPR018253">
    <property type="entry name" value="DnaJ_domain_CS"/>
</dbReference>
<proteinExistence type="inferred from homology"/>
<dbReference type="SUPFAM" id="SSF49493">
    <property type="entry name" value="HSP40/DnaJ peptide-binding domain"/>
    <property type="match status" value="2"/>
</dbReference>
<dbReference type="InterPro" id="IPR001623">
    <property type="entry name" value="DnaJ_domain"/>
</dbReference>
<keyword evidence="2" id="KW-0677">Repeat</keyword>
<dbReference type="PANTHER" id="PTHR43888">
    <property type="entry name" value="DNAJ-LIKE-2, ISOFORM A-RELATED"/>
    <property type="match status" value="1"/>
</dbReference>
<name>A0A811KCH3_BURXY</name>
<dbReference type="InterPro" id="IPR011044">
    <property type="entry name" value="Quino_amine_DH_bsu"/>
</dbReference>
<feature type="domain" description="CR-type" evidence="8">
    <location>
        <begin position="360"/>
        <end position="442"/>
    </location>
</feature>
<keyword evidence="10" id="KW-1185">Reference proteome</keyword>
<evidence type="ECO:0000259" key="8">
    <source>
        <dbReference type="PROSITE" id="PS51188"/>
    </source>
</evidence>
<dbReference type="GO" id="GO:0009408">
    <property type="term" value="P:response to heat"/>
    <property type="evidence" value="ECO:0007669"/>
    <property type="project" value="InterPro"/>
</dbReference>
<dbReference type="EMBL" id="CAJFCV020000002">
    <property type="protein sequence ID" value="CAG9093868.1"/>
    <property type="molecule type" value="Genomic_DNA"/>
</dbReference>
<dbReference type="PROSITE" id="PS51188">
    <property type="entry name" value="ZF_CR"/>
    <property type="match status" value="1"/>
</dbReference>
<evidence type="ECO:0000256" key="5">
    <source>
        <dbReference type="ARBA" id="ARBA00023186"/>
    </source>
</evidence>
<dbReference type="PROSITE" id="PS50076">
    <property type="entry name" value="DNAJ_2"/>
    <property type="match status" value="1"/>
</dbReference>
<comment type="caution">
    <text evidence="9">The sequence shown here is derived from an EMBL/GenBank/DDBJ whole genome shotgun (WGS) entry which is preliminary data.</text>
</comment>
<dbReference type="CDD" id="cd10719">
    <property type="entry name" value="DnaJ_zf"/>
    <property type="match status" value="1"/>
</dbReference>
<dbReference type="GO" id="GO:0006457">
    <property type="term" value="P:protein folding"/>
    <property type="evidence" value="ECO:0007669"/>
    <property type="project" value="InterPro"/>
</dbReference>
<keyword evidence="3 6" id="KW-0863">Zinc-finger</keyword>
<dbReference type="Proteomes" id="UP000659654">
    <property type="component" value="Unassembled WGS sequence"/>
</dbReference>
<organism evidence="9 10">
    <name type="scientific">Bursaphelenchus xylophilus</name>
    <name type="common">Pinewood nematode worm</name>
    <name type="synonym">Aphelenchoides xylophilus</name>
    <dbReference type="NCBI Taxonomy" id="6326"/>
    <lineage>
        <taxon>Eukaryota</taxon>
        <taxon>Metazoa</taxon>
        <taxon>Ecdysozoa</taxon>
        <taxon>Nematoda</taxon>
        <taxon>Chromadorea</taxon>
        <taxon>Rhabditida</taxon>
        <taxon>Tylenchina</taxon>
        <taxon>Tylenchomorpha</taxon>
        <taxon>Aphelenchoidea</taxon>
        <taxon>Aphelenchoididae</taxon>
        <taxon>Bursaphelenchus</taxon>
    </lineage>
</organism>
<dbReference type="SUPFAM" id="SSF57938">
    <property type="entry name" value="DnaJ/Hsp40 cysteine-rich domain"/>
    <property type="match status" value="1"/>
</dbReference>
<dbReference type="EMBL" id="CAJFDI010000002">
    <property type="protein sequence ID" value="CAD5213996.1"/>
    <property type="molecule type" value="Genomic_DNA"/>
</dbReference>
<dbReference type="GO" id="GO:0008270">
    <property type="term" value="F:zinc ion binding"/>
    <property type="evidence" value="ECO:0007669"/>
    <property type="project" value="UniProtKB-KW"/>
</dbReference>
<dbReference type="InterPro" id="IPR002939">
    <property type="entry name" value="DnaJ_C"/>
</dbReference>
<keyword evidence="4 6" id="KW-0862">Zinc</keyword>
<evidence type="ECO:0000259" key="7">
    <source>
        <dbReference type="PROSITE" id="PS50076"/>
    </source>
</evidence>
<dbReference type="InterPro" id="IPR044713">
    <property type="entry name" value="DNJA1/2-like"/>
</dbReference>
<dbReference type="GO" id="GO:0030544">
    <property type="term" value="F:Hsp70 protein binding"/>
    <property type="evidence" value="ECO:0007669"/>
    <property type="project" value="InterPro"/>
</dbReference>
<dbReference type="Gene3D" id="2.10.230.10">
    <property type="entry name" value="Heat shock protein DnaJ, cysteine-rich domain"/>
    <property type="match status" value="1"/>
</dbReference>
<dbReference type="InterPro" id="IPR036410">
    <property type="entry name" value="HSP_DnaJ_Cys-rich_dom_sf"/>
</dbReference>
<dbReference type="InterPro" id="IPR036869">
    <property type="entry name" value="J_dom_sf"/>
</dbReference>
<keyword evidence="1 6" id="KW-0479">Metal-binding</keyword>
<feature type="zinc finger region" description="CR-type" evidence="6">
    <location>
        <begin position="360"/>
        <end position="442"/>
    </location>
</feature>
<dbReference type="Pfam" id="PF00684">
    <property type="entry name" value="DnaJ_CXXCXGXG"/>
    <property type="match status" value="1"/>
</dbReference>
<dbReference type="PROSITE" id="PS00636">
    <property type="entry name" value="DNAJ_1"/>
    <property type="match status" value="1"/>
</dbReference>
<dbReference type="GO" id="GO:0005524">
    <property type="term" value="F:ATP binding"/>
    <property type="evidence" value="ECO:0007669"/>
    <property type="project" value="InterPro"/>
</dbReference>
<dbReference type="PRINTS" id="PR00625">
    <property type="entry name" value="JDOMAIN"/>
</dbReference>
<dbReference type="SMR" id="A0A811KCH3"/>
<accession>A0A811KCH3</accession>
<gene>
    <name evidence="9" type="ORF">BXYJ_LOCUS3309</name>
</gene>
<reference evidence="9" key="1">
    <citation type="submission" date="2020-09" db="EMBL/GenBank/DDBJ databases">
        <authorList>
            <person name="Kikuchi T."/>
        </authorList>
    </citation>
    <scope>NUCLEOTIDE SEQUENCE</scope>
    <source>
        <strain evidence="9">Ka4C1</strain>
    </source>
</reference>
<dbReference type="CDD" id="cd10747">
    <property type="entry name" value="DnaJ_C"/>
    <property type="match status" value="1"/>
</dbReference>
<dbReference type="OrthoDB" id="550424at2759"/>
<dbReference type="InterPro" id="IPR008971">
    <property type="entry name" value="HSP40/DnaJ_pept-bd"/>
</dbReference>
<dbReference type="FunFam" id="2.60.260.20:FF:000003">
    <property type="entry name" value="DnaJ subfamily A member 2"/>
    <property type="match status" value="1"/>
</dbReference>
<dbReference type="Pfam" id="PF01556">
    <property type="entry name" value="DnaJ_C"/>
    <property type="match status" value="1"/>
</dbReference>
<dbReference type="FunFam" id="1.10.287.110:FF:000014">
    <property type="entry name" value="dnaJ homolog subfamily A member 1"/>
    <property type="match status" value="1"/>
</dbReference>
<evidence type="ECO:0000256" key="6">
    <source>
        <dbReference type="PROSITE-ProRule" id="PRU00546"/>
    </source>
</evidence>
<dbReference type="InterPro" id="IPR001305">
    <property type="entry name" value="HSP_DnaJ_Cys-rich_dom"/>
</dbReference>
<sequence>MENLLIPKQVSIRDEALANKNCRICCDHRYFTLWCESTFLVFDVISTKLLGQFDLPFHCTAFSLAPRCQAYLATDDGKFYKVALKTGELQFINICPIFCKLPPVSLMVYSQTINCVLGNMAVRMNTTAPSSGVKYYVYDKKRNSSDSLFIPMEPRMFAILFKCEQTLFVFDMDRVIGPLYRWDFTAAEHVVSACWAKNTLFTLTDMGVISRWKLLANGRKLREKHLDLKKTGCTQLIAVDYDDTKYYDVLEVSPGASETELKKAYRKLALKYHPDKNPNEGERFKLISQAYEVLSDPKKREIYDKYGEEGIKEGGGGGGMHNPMDIFDMFFGGGSRQQRENKVRDMIHQMTVTLEKMYTGFTKNLKIKRFVLCQTCDGIGGSADSVKQCAQCDGHGVVIRNIQIAPGFVQRSQQACSKCQGEGEIISVPCTTCGGKKRVKVEEIIEVAVNKGARDGQKIVFYGKGDQEKGKEPGNVVIVLDEQNHPVFTREGDNLILSQQLNITEALCGTQRKIKTLDGRQIMFTTLPGEVIKHNDTKIVQHEGMPRHKHPDEKGDLIIHFKVEFPDKINERNIARLFALLPGKPQVEIPDIVEEKELIEVSPETIHAQENGHEGSGPQVQCATQ</sequence>
<dbReference type="GO" id="GO:0051082">
    <property type="term" value="F:unfolded protein binding"/>
    <property type="evidence" value="ECO:0007669"/>
    <property type="project" value="InterPro"/>
</dbReference>
<dbReference type="Gene3D" id="2.60.260.20">
    <property type="entry name" value="Urease metallochaperone UreE, N-terminal domain"/>
    <property type="match status" value="2"/>
</dbReference>
<protein>
    <submittedName>
        <fullName evidence="9">(pine wood nematode) hypothetical protein</fullName>
    </submittedName>
</protein>
<dbReference type="HAMAP" id="MF_01152">
    <property type="entry name" value="DnaJ"/>
    <property type="match status" value="1"/>
</dbReference>
<dbReference type="Gene3D" id="1.10.287.110">
    <property type="entry name" value="DnaJ domain"/>
    <property type="match status" value="1"/>
</dbReference>
<dbReference type="FunFam" id="2.10.230.10:FF:000002">
    <property type="entry name" value="Molecular chaperone DnaJ"/>
    <property type="match status" value="1"/>
</dbReference>
<dbReference type="InterPro" id="IPR012724">
    <property type="entry name" value="DnaJ"/>
</dbReference>
<evidence type="ECO:0000256" key="3">
    <source>
        <dbReference type="ARBA" id="ARBA00022771"/>
    </source>
</evidence>
<dbReference type="CDD" id="cd06257">
    <property type="entry name" value="DnaJ"/>
    <property type="match status" value="1"/>
</dbReference>
<evidence type="ECO:0000256" key="4">
    <source>
        <dbReference type="ARBA" id="ARBA00022833"/>
    </source>
</evidence>
<dbReference type="SMART" id="SM00271">
    <property type="entry name" value="DnaJ"/>
    <property type="match status" value="1"/>
</dbReference>
<dbReference type="Pfam" id="PF00226">
    <property type="entry name" value="DnaJ"/>
    <property type="match status" value="1"/>
</dbReference>
<dbReference type="AlphaFoldDB" id="A0A811KCH3"/>
<evidence type="ECO:0000256" key="1">
    <source>
        <dbReference type="ARBA" id="ARBA00022723"/>
    </source>
</evidence>
<dbReference type="Proteomes" id="UP000582659">
    <property type="component" value="Unassembled WGS sequence"/>
</dbReference>
<evidence type="ECO:0000256" key="2">
    <source>
        <dbReference type="ARBA" id="ARBA00022737"/>
    </source>
</evidence>
<dbReference type="SUPFAM" id="SSF46565">
    <property type="entry name" value="Chaperone J-domain"/>
    <property type="match status" value="1"/>
</dbReference>